<reference evidence="2 3" key="1">
    <citation type="submission" date="2024-02" db="EMBL/GenBank/DDBJ databases">
        <title>De novo assembly and annotation of 12 fungi associated with fruit tree decline syndrome in Ontario, Canada.</title>
        <authorList>
            <person name="Sulman M."/>
            <person name="Ellouze W."/>
            <person name="Ilyukhin E."/>
        </authorList>
    </citation>
    <scope>NUCLEOTIDE SEQUENCE [LARGE SCALE GENOMIC DNA]</scope>
    <source>
        <strain evidence="2 3">M11/M66-122</strain>
    </source>
</reference>
<keyword evidence="3" id="KW-1185">Reference proteome</keyword>
<comment type="caution">
    <text evidence="2">The sequence shown here is derived from an EMBL/GenBank/DDBJ whole genome shotgun (WGS) entry which is preliminary data.</text>
</comment>
<evidence type="ECO:0000313" key="3">
    <source>
        <dbReference type="Proteomes" id="UP001320420"/>
    </source>
</evidence>
<evidence type="ECO:0008006" key="4">
    <source>
        <dbReference type="Google" id="ProtNLM"/>
    </source>
</evidence>
<evidence type="ECO:0000313" key="2">
    <source>
        <dbReference type="EMBL" id="KAK7751722.1"/>
    </source>
</evidence>
<gene>
    <name evidence="2" type="ORF">SLS62_006383</name>
</gene>
<protein>
    <recommendedName>
        <fullName evidence="4">AB hydrolase-1 domain-containing protein</fullName>
    </recommendedName>
</protein>
<sequence length="367" mass="39798">MAQPEERRIPELSRSTAYLPRKPKTPLWFGLARGRGKLAETHLVVFLNGLIGTQTVWDETVAKLLASWKAGESGAGGDATGPGHPALLTYDRYGQGDSGRDPTDDPEFGHGLPEVVADLKDLVVEIWRQQLGFELPPEPPHLHPTHPPATAAQQHSEWLKRLPRLVFVANSIGCVVGRYFAQTYPGPVSALLFLDSNIANSDQVSLFPDPDAPGFDPGALPDGVTVAALRETRAKYREMFHPSVRNPENLDRRGVAALLPHADEPHLVSFGSPPPGHGPWITVVGHDPARFADDCATGSLHCPRALTNAYVNPAWARYNEGLTRLTGDAERRTGPLVADRCGHFIQVDDPGLVARLLRGLLGKLGGE</sequence>
<dbReference type="AlphaFoldDB" id="A0AAN9URL5"/>
<accession>A0AAN9URL5</accession>
<dbReference type="InterPro" id="IPR029058">
    <property type="entry name" value="AB_hydrolase_fold"/>
</dbReference>
<evidence type="ECO:0000256" key="1">
    <source>
        <dbReference type="SAM" id="MobiDB-lite"/>
    </source>
</evidence>
<name>A0AAN9URL5_9PEZI</name>
<feature type="region of interest" description="Disordered" evidence="1">
    <location>
        <begin position="71"/>
        <end position="106"/>
    </location>
</feature>
<dbReference type="Proteomes" id="UP001320420">
    <property type="component" value="Unassembled WGS sequence"/>
</dbReference>
<dbReference type="EMBL" id="JAKJXP020000046">
    <property type="protein sequence ID" value="KAK7751722.1"/>
    <property type="molecule type" value="Genomic_DNA"/>
</dbReference>
<dbReference type="SUPFAM" id="SSF53474">
    <property type="entry name" value="alpha/beta-Hydrolases"/>
    <property type="match status" value="1"/>
</dbReference>
<organism evidence="2 3">
    <name type="scientific">Diatrype stigma</name>
    <dbReference type="NCBI Taxonomy" id="117547"/>
    <lineage>
        <taxon>Eukaryota</taxon>
        <taxon>Fungi</taxon>
        <taxon>Dikarya</taxon>
        <taxon>Ascomycota</taxon>
        <taxon>Pezizomycotina</taxon>
        <taxon>Sordariomycetes</taxon>
        <taxon>Xylariomycetidae</taxon>
        <taxon>Xylariales</taxon>
        <taxon>Diatrypaceae</taxon>
        <taxon>Diatrype</taxon>
    </lineage>
</organism>
<dbReference type="Gene3D" id="3.40.50.1820">
    <property type="entry name" value="alpha/beta hydrolase"/>
    <property type="match status" value="1"/>
</dbReference>
<proteinExistence type="predicted"/>